<dbReference type="Proteomes" id="UP000602076">
    <property type="component" value="Unassembled WGS sequence"/>
</dbReference>
<dbReference type="PANTHER" id="PTHR37305">
    <property type="entry name" value="INTEGRAL MEMBRANE PROTEIN-RELATED"/>
    <property type="match status" value="1"/>
</dbReference>
<reference evidence="2" key="1">
    <citation type="submission" date="2020-09" db="EMBL/GenBank/DDBJ databases">
        <title>Bacillus faecalis sp. nov., a moderately halophilic bacterium isolated from cow faeces.</title>
        <authorList>
            <person name="Jiang L."/>
            <person name="Lee J."/>
        </authorList>
    </citation>
    <scope>NUCLEOTIDE SEQUENCE</scope>
    <source>
        <strain evidence="2">AGMB 02131</strain>
    </source>
</reference>
<feature type="transmembrane region" description="Helical" evidence="1">
    <location>
        <begin position="118"/>
        <end position="143"/>
    </location>
</feature>
<accession>A0A927CWA5</accession>
<name>A0A927CWA5_9BACI</name>
<dbReference type="EMBL" id="JACXSI010000023">
    <property type="protein sequence ID" value="MBD3108808.1"/>
    <property type="molecule type" value="Genomic_DNA"/>
</dbReference>
<dbReference type="PANTHER" id="PTHR37305:SF2">
    <property type="entry name" value="BACITRACIN TRANSPORT PERMEASE PROTEIN BCRB"/>
    <property type="match status" value="1"/>
</dbReference>
<keyword evidence="1" id="KW-0472">Membrane</keyword>
<dbReference type="AlphaFoldDB" id="A0A927CWA5"/>
<evidence type="ECO:0000313" key="3">
    <source>
        <dbReference type="Proteomes" id="UP000602076"/>
    </source>
</evidence>
<keyword evidence="1" id="KW-0812">Transmembrane</keyword>
<feature type="transmembrane region" description="Helical" evidence="1">
    <location>
        <begin position="78"/>
        <end position="97"/>
    </location>
</feature>
<gene>
    <name evidence="2" type="ORF">IEO70_10555</name>
</gene>
<keyword evidence="3" id="KW-1185">Reference proteome</keyword>
<keyword evidence="1" id="KW-1133">Transmembrane helix</keyword>
<feature type="transmembrane region" description="Helical" evidence="1">
    <location>
        <begin position="155"/>
        <end position="178"/>
    </location>
</feature>
<protein>
    <submittedName>
        <fullName evidence="2">ABC transporter permease</fullName>
    </submittedName>
</protein>
<feature type="transmembrane region" description="Helical" evidence="1">
    <location>
        <begin position="237"/>
        <end position="259"/>
    </location>
</feature>
<organism evidence="2 3">
    <name type="scientific">Peribacillus faecalis</name>
    <dbReference type="NCBI Taxonomy" id="2772559"/>
    <lineage>
        <taxon>Bacteria</taxon>
        <taxon>Bacillati</taxon>
        <taxon>Bacillota</taxon>
        <taxon>Bacilli</taxon>
        <taxon>Bacillales</taxon>
        <taxon>Bacillaceae</taxon>
        <taxon>Peribacillus</taxon>
    </lineage>
</organism>
<dbReference type="GO" id="GO:0140359">
    <property type="term" value="F:ABC-type transporter activity"/>
    <property type="evidence" value="ECO:0007669"/>
    <property type="project" value="InterPro"/>
</dbReference>
<feature type="transmembrane region" description="Helical" evidence="1">
    <location>
        <begin position="190"/>
        <end position="209"/>
    </location>
</feature>
<sequence>MISRPLYKLGMKSVYKPLLIFMAVFLLYISTIVTMFDPDLGQALDEFSQTMPELMAMFGMTASGATLISFLSTYLYGFIMLVFPFVFTIIVANSLVVRHVDRGSMAYLLAASQTRVKVILTQMVVYITAVFALILFGTVLGIAMSEWMFPGELDIKSFIMLNVGVLSLHFAIGGFCFLASCITNEMRSSLFIGAGFIVLSYLLQMLANVGDKLENLKYMTFFTLFDAEGIIAGDSNAYIMMAILVLAGILLYTLALYAFNKRDLPI</sequence>
<proteinExistence type="predicted"/>
<dbReference type="GO" id="GO:0005886">
    <property type="term" value="C:plasma membrane"/>
    <property type="evidence" value="ECO:0007669"/>
    <property type="project" value="UniProtKB-SubCell"/>
</dbReference>
<dbReference type="RefSeq" id="WP_190998336.1">
    <property type="nucleotide sequence ID" value="NZ_JACXSI010000023.1"/>
</dbReference>
<feature type="transmembrane region" description="Helical" evidence="1">
    <location>
        <begin position="14"/>
        <end position="33"/>
    </location>
</feature>
<evidence type="ECO:0000256" key="1">
    <source>
        <dbReference type="SAM" id="Phobius"/>
    </source>
</evidence>
<comment type="caution">
    <text evidence="2">The sequence shown here is derived from an EMBL/GenBank/DDBJ whole genome shotgun (WGS) entry which is preliminary data.</text>
</comment>
<evidence type="ECO:0000313" key="2">
    <source>
        <dbReference type="EMBL" id="MBD3108808.1"/>
    </source>
</evidence>